<dbReference type="EMBL" id="FMZW01000071">
    <property type="protein sequence ID" value="SDF75346.1"/>
    <property type="molecule type" value="Genomic_DNA"/>
</dbReference>
<reference evidence="1 2" key="1">
    <citation type="submission" date="2016-10" db="EMBL/GenBank/DDBJ databases">
        <authorList>
            <person name="de Groot N.N."/>
        </authorList>
    </citation>
    <scope>NUCLEOTIDE SEQUENCE [LARGE SCALE GENOMIC DNA]</scope>
    <source>
        <strain evidence="1 2">R5</strain>
    </source>
</reference>
<sequence>MLGFRPFRPGQRSRKRAIRALLIRHGAEKTPEGRSLRLLREWLSPAQRTQFAAKGYFEAVGCDTGKQYRIYAGAMTNVCEVDKRGRPTQGLCFLPLGELPIGDVMLSQKIALESCESRALEVARRFPPTGFMFRRNRLLG</sequence>
<evidence type="ECO:0000313" key="2">
    <source>
        <dbReference type="Proteomes" id="UP000199245"/>
    </source>
</evidence>
<dbReference type="AlphaFoldDB" id="A0A1G7NMZ9"/>
<evidence type="ECO:0000313" key="1">
    <source>
        <dbReference type="EMBL" id="SDF75346.1"/>
    </source>
</evidence>
<protein>
    <submittedName>
        <fullName evidence="1">Uncharacterized protein</fullName>
    </submittedName>
</protein>
<dbReference type="RefSeq" id="WP_092090192.1">
    <property type="nucleotide sequence ID" value="NZ_FMZW01000071.1"/>
</dbReference>
<gene>
    <name evidence="1" type="ORF">SAMN05216337_107136</name>
</gene>
<dbReference type="Proteomes" id="UP000199245">
    <property type="component" value="Unassembled WGS sequence"/>
</dbReference>
<name>A0A1G7NMZ9_9BRAD</name>
<organism evidence="1 2">
    <name type="scientific">Bradyrhizobium brasilense</name>
    <dbReference type="NCBI Taxonomy" id="1419277"/>
    <lineage>
        <taxon>Bacteria</taxon>
        <taxon>Pseudomonadati</taxon>
        <taxon>Pseudomonadota</taxon>
        <taxon>Alphaproteobacteria</taxon>
        <taxon>Hyphomicrobiales</taxon>
        <taxon>Nitrobacteraceae</taxon>
        <taxon>Bradyrhizobium</taxon>
    </lineage>
</organism>
<accession>A0A1G7NMZ9</accession>
<proteinExistence type="predicted"/>